<proteinExistence type="inferred from homology"/>
<reference evidence="15 16" key="1">
    <citation type="submission" date="2019-10" db="EMBL/GenBank/DDBJ databases">
        <title>Alkaliphilus serpentinus sp. nov. and Alkaliphilus pronyensis sp. nov., two novel anaerobic alkaliphilic species isolated from the serpentinized-hosted hydrothermal field of the Prony Bay (New Caledonia).</title>
        <authorList>
            <person name="Postec A."/>
        </authorList>
    </citation>
    <scope>NUCLEOTIDE SEQUENCE [LARGE SCALE GENOMIC DNA]</scope>
    <source>
        <strain evidence="15 16">LacT</strain>
    </source>
</reference>
<dbReference type="SMART" id="SM00072">
    <property type="entry name" value="GuKc"/>
    <property type="match status" value="1"/>
</dbReference>
<organism evidence="15 16">
    <name type="scientific">Alkaliphilus serpentinus</name>
    <dbReference type="NCBI Taxonomy" id="1482731"/>
    <lineage>
        <taxon>Bacteria</taxon>
        <taxon>Bacillati</taxon>
        <taxon>Bacillota</taxon>
        <taxon>Clostridia</taxon>
        <taxon>Peptostreptococcales</taxon>
        <taxon>Natronincolaceae</taxon>
        <taxon>Alkaliphilus</taxon>
    </lineage>
</organism>
<feature type="domain" description="Guanylate kinase-like" evidence="14">
    <location>
        <begin position="5"/>
        <end position="183"/>
    </location>
</feature>
<evidence type="ECO:0000313" key="15">
    <source>
        <dbReference type="EMBL" id="KAB3533145.1"/>
    </source>
</evidence>
<comment type="subcellular location">
    <subcellularLocation>
        <location evidence="2 13">Cytoplasm</location>
    </subcellularLocation>
</comment>
<evidence type="ECO:0000256" key="4">
    <source>
        <dbReference type="ARBA" id="ARBA00012961"/>
    </source>
</evidence>
<dbReference type="AlphaFoldDB" id="A0A833HS81"/>
<dbReference type="HAMAP" id="MF_00328">
    <property type="entry name" value="Guanylate_kinase"/>
    <property type="match status" value="1"/>
</dbReference>
<dbReference type="CDD" id="cd00071">
    <property type="entry name" value="GMPK"/>
    <property type="match status" value="1"/>
</dbReference>
<dbReference type="PANTHER" id="PTHR23117:SF13">
    <property type="entry name" value="GUANYLATE KINASE"/>
    <property type="match status" value="1"/>
</dbReference>
<evidence type="ECO:0000256" key="12">
    <source>
        <dbReference type="ARBA" id="ARBA00048594"/>
    </source>
</evidence>
<dbReference type="EMBL" id="WBZB01000004">
    <property type="protein sequence ID" value="KAB3533145.1"/>
    <property type="molecule type" value="Genomic_DNA"/>
</dbReference>
<evidence type="ECO:0000256" key="13">
    <source>
        <dbReference type="HAMAP-Rule" id="MF_00328"/>
    </source>
</evidence>
<keyword evidence="8 13" id="KW-0547">Nucleotide-binding</keyword>
<dbReference type="GO" id="GO:0004385">
    <property type="term" value="F:GMP kinase activity"/>
    <property type="evidence" value="ECO:0007669"/>
    <property type="project" value="UniProtKB-UniRule"/>
</dbReference>
<keyword evidence="10 13" id="KW-0067">ATP-binding</keyword>
<dbReference type="PROSITE" id="PS50052">
    <property type="entry name" value="GUANYLATE_KINASE_2"/>
    <property type="match status" value="1"/>
</dbReference>
<dbReference type="Gene3D" id="3.30.63.10">
    <property type="entry name" value="Guanylate Kinase phosphate binding domain"/>
    <property type="match status" value="1"/>
</dbReference>
<dbReference type="GO" id="GO:0005829">
    <property type="term" value="C:cytosol"/>
    <property type="evidence" value="ECO:0007669"/>
    <property type="project" value="TreeGrafter"/>
</dbReference>
<evidence type="ECO:0000256" key="1">
    <source>
        <dbReference type="ARBA" id="ARBA00003531"/>
    </source>
</evidence>
<keyword evidence="16" id="KW-1185">Reference proteome</keyword>
<evidence type="ECO:0000259" key="14">
    <source>
        <dbReference type="PROSITE" id="PS50052"/>
    </source>
</evidence>
<dbReference type="InterPro" id="IPR008144">
    <property type="entry name" value="Guanylate_kin-like_dom"/>
</dbReference>
<dbReference type="InterPro" id="IPR027417">
    <property type="entry name" value="P-loop_NTPase"/>
</dbReference>
<evidence type="ECO:0000313" key="16">
    <source>
        <dbReference type="Proteomes" id="UP000465601"/>
    </source>
</evidence>
<comment type="function">
    <text evidence="1 13">Essential for recycling GMP and indirectly, cGMP.</text>
</comment>
<keyword evidence="6 13" id="KW-0963">Cytoplasm</keyword>
<evidence type="ECO:0000256" key="2">
    <source>
        <dbReference type="ARBA" id="ARBA00004496"/>
    </source>
</evidence>
<keyword evidence="7 13" id="KW-0808">Transferase</keyword>
<evidence type="ECO:0000256" key="6">
    <source>
        <dbReference type="ARBA" id="ARBA00022490"/>
    </source>
</evidence>
<dbReference type="Proteomes" id="UP000465601">
    <property type="component" value="Unassembled WGS sequence"/>
</dbReference>
<dbReference type="FunFam" id="3.30.63.10:FF:000005">
    <property type="entry name" value="Guanylate kinase"/>
    <property type="match status" value="1"/>
</dbReference>
<dbReference type="InterPro" id="IPR020590">
    <property type="entry name" value="Guanylate_kinase_CS"/>
</dbReference>
<comment type="caution">
    <text evidence="15">The sequence shown here is derived from an EMBL/GenBank/DDBJ whole genome shotgun (WGS) entry which is preliminary data.</text>
</comment>
<evidence type="ECO:0000256" key="10">
    <source>
        <dbReference type="ARBA" id="ARBA00022840"/>
    </source>
</evidence>
<dbReference type="RefSeq" id="WP_151864470.1">
    <property type="nucleotide sequence ID" value="NZ_WBZB01000004.1"/>
</dbReference>
<name>A0A833HS81_9FIRM</name>
<dbReference type="InterPro" id="IPR017665">
    <property type="entry name" value="Guanylate_kinase"/>
</dbReference>
<dbReference type="SUPFAM" id="SSF52540">
    <property type="entry name" value="P-loop containing nucleoside triphosphate hydrolases"/>
    <property type="match status" value="1"/>
</dbReference>
<accession>A0A833HS81</accession>
<evidence type="ECO:0000256" key="3">
    <source>
        <dbReference type="ARBA" id="ARBA00005790"/>
    </source>
</evidence>
<evidence type="ECO:0000256" key="9">
    <source>
        <dbReference type="ARBA" id="ARBA00022777"/>
    </source>
</evidence>
<evidence type="ECO:0000256" key="11">
    <source>
        <dbReference type="ARBA" id="ARBA00030128"/>
    </source>
</evidence>
<dbReference type="Gene3D" id="3.40.50.300">
    <property type="entry name" value="P-loop containing nucleotide triphosphate hydrolases"/>
    <property type="match status" value="1"/>
</dbReference>
<sequence>MRKKGLLIVISGPSGAGKGTICKLLLEENPHIKASISATTRKPRQGEVDGINYFFIDTDAFKNMIQEDELLEYAKVYDNFYGTPKKYVLDNLEAGNDVLLEIDIDGALQIKEKFNEGVFVFILPPSLEELKNRIINRGTETMEDINKRYSSALKEINQVIKYDYAIVNDNVEGAIQDIEAILRAEGCRVIRQYEDIITRY</sequence>
<dbReference type="OrthoDB" id="9808150at2"/>
<dbReference type="PANTHER" id="PTHR23117">
    <property type="entry name" value="GUANYLATE KINASE-RELATED"/>
    <property type="match status" value="1"/>
</dbReference>
<dbReference type="InterPro" id="IPR008145">
    <property type="entry name" value="GK/Ca_channel_bsu"/>
</dbReference>
<dbReference type="NCBIfam" id="TIGR03263">
    <property type="entry name" value="guanyl_kin"/>
    <property type="match status" value="1"/>
</dbReference>
<comment type="similarity">
    <text evidence="3 13">Belongs to the guanylate kinase family.</text>
</comment>
<keyword evidence="9 13" id="KW-0418">Kinase</keyword>
<evidence type="ECO:0000256" key="8">
    <source>
        <dbReference type="ARBA" id="ARBA00022741"/>
    </source>
</evidence>
<evidence type="ECO:0000256" key="7">
    <source>
        <dbReference type="ARBA" id="ARBA00022679"/>
    </source>
</evidence>
<evidence type="ECO:0000256" key="5">
    <source>
        <dbReference type="ARBA" id="ARBA00016296"/>
    </source>
</evidence>
<feature type="binding site" evidence="13">
    <location>
        <begin position="12"/>
        <end position="19"/>
    </location>
    <ligand>
        <name>ATP</name>
        <dbReference type="ChEBI" id="CHEBI:30616"/>
    </ligand>
</feature>
<dbReference type="Pfam" id="PF00625">
    <property type="entry name" value="Guanylate_kin"/>
    <property type="match status" value="1"/>
</dbReference>
<dbReference type="EC" id="2.7.4.8" evidence="4 13"/>
<dbReference type="FunFam" id="3.40.50.300:FF:000855">
    <property type="entry name" value="Guanylate kinase"/>
    <property type="match status" value="1"/>
</dbReference>
<dbReference type="GO" id="GO:0005524">
    <property type="term" value="F:ATP binding"/>
    <property type="evidence" value="ECO:0007669"/>
    <property type="project" value="UniProtKB-UniRule"/>
</dbReference>
<protein>
    <recommendedName>
        <fullName evidence="5 13">Guanylate kinase</fullName>
        <ecNumber evidence="4 13">2.7.4.8</ecNumber>
    </recommendedName>
    <alternativeName>
        <fullName evidence="11 13">GMP kinase</fullName>
    </alternativeName>
</protein>
<gene>
    <name evidence="13" type="primary">gmk</name>
    <name evidence="15" type="ORF">F8153_00925</name>
</gene>
<comment type="catalytic activity">
    <reaction evidence="12 13">
        <text>GMP + ATP = GDP + ADP</text>
        <dbReference type="Rhea" id="RHEA:20780"/>
        <dbReference type="ChEBI" id="CHEBI:30616"/>
        <dbReference type="ChEBI" id="CHEBI:58115"/>
        <dbReference type="ChEBI" id="CHEBI:58189"/>
        <dbReference type="ChEBI" id="CHEBI:456216"/>
        <dbReference type="EC" id="2.7.4.8"/>
    </reaction>
</comment>
<dbReference type="PROSITE" id="PS00856">
    <property type="entry name" value="GUANYLATE_KINASE_1"/>
    <property type="match status" value="1"/>
</dbReference>